<dbReference type="Proteomes" id="UP001596083">
    <property type="component" value="Unassembled WGS sequence"/>
</dbReference>
<dbReference type="EMBL" id="JBHSPB010000035">
    <property type="protein sequence ID" value="MFC5724794.1"/>
    <property type="molecule type" value="Genomic_DNA"/>
</dbReference>
<dbReference type="Pfam" id="PF00652">
    <property type="entry name" value="Ricin_B_lectin"/>
    <property type="match status" value="1"/>
</dbReference>
<evidence type="ECO:0000259" key="2">
    <source>
        <dbReference type="SMART" id="SM00458"/>
    </source>
</evidence>
<dbReference type="CDD" id="cd00161">
    <property type="entry name" value="beta-trefoil_Ricin-like"/>
    <property type="match status" value="2"/>
</dbReference>
<dbReference type="InterPro" id="IPR035992">
    <property type="entry name" value="Ricin_B-like_lectins"/>
</dbReference>
<organism evidence="3 4">
    <name type="scientific">Streptomyces gamaensis</name>
    <dbReference type="NCBI Taxonomy" id="1763542"/>
    <lineage>
        <taxon>Bacteria</taxon>
        <taxon>Bacillati</taxon>
        <taxon>Actinomycetota</taxon>
        <taxon>Actinomycetes</taxon>
        <taxon>Kitasatosporales</taxon>
        <taxon>Streptomycetaceae</taxon>
        <taxon>Streptomyces</taxon>
    </lineage>
</organism>
<feature type="domain" description="Ricin B lectin" evidence="2">
    <location>
        <begin position="20"/>
        <end position="150"/>
    </location>
</feature>
<dbReference type="InterPro" id="IPR000772">
    <property type="entry name" value="Ricin_B_lectin"/>
</dbReference>
<dbReference type="SUPFAM" id="SSF50370">
    <property type="entry name" value="Ricin B-like lectins"/>
    <property type="match status" value="2"/>
</dbReference>
<keyword evidence="4" id="KW-1185">Reference proteome</keyword>
<dbReference type="Gene3D" id="2.80.10.50">
    <property type="match status" value="2"/>
</dbReference>
<comment type="caution">
    <text evidence="3">The sequence shown here is derived from an EMBL/GenBank/DDBJ whole genome shotgun (WGS) entry which is preliminary data.</text>
</comment>
<evidence type="ECO:0000313" key="4">
    <source>
        <dbReference type="Proteomes" id="UP001596083"/>
    </source>
</evidence>
<accession>A0ABW0ZCF8</accession>
<dbReference type="PROSITE" id="PS50231">
    <property type="entry name" value="RICIN_B_LECTIN"/>
    <property type="match status" value="2"/>
</dbReference>
<feature type="region of interest" description="Disordered" evidence="1">
    <location>
        <begin position="338"/>
        <end position="379"/>
    </location>
</feature>
<dbReference type="RefSeq" id="WP_390321290.1">
    <property type="nucleotide sequence ID" value="NZ_JBHSPB010000035.1"/>
</dbReference>
<proteinExistence type="predicted"/>
<gene>
    <name evidence="3" type="ORF">ACFP1Z_32070</name>
</gene>
<sequence>MSFGLVALGAPSAQADADSSWLSFTSDSSPDLCMTAEGSKVRLRTCNGTDPQVWYWNGGTFQIINKATRQCLGIEGGSVAGEKPLVAELCQTRRISESQRWWYHNYKGTTIDNYDSEKVCVDVPSSDFKDGKELQAYNCNGTDAQKWNADWPKTVDDKEWLRACAQGYYPGNSDNTATCEYVNTSYQPDSYPATRVFVGNTCDADTPLPQTPTYTWSNSRTGEDSVSVTTGLTAETGAVASLFAKVSVKLESSYGHKWTQSHTYGGSVPLNINKHMKLAAYHVGARYMNTDGYYKIVLKYPVSGVNQHNVSTRVHMEDSDDAGEIRYKAFNCNEEPPATLVPSMTSRDLPIGVTGGGSNNGGESNGGNNGGNSDGQPGHGKTVRFVYAFGMREAVDQWGGNTANGSRVYSSDYVQGNQNQQWVLWDKGNGQYLIEKDPQRGGQVLDTDLGNHSVNLWHVSGSNGADNQRWTFTPSRYSSSAFTICAVNGGCLRTDGPAQPLRTVPREEASLWLLW</sequence>
<reference evidence="4" key="1">
    <citation type="journal article" date="2019" name="Int. J. Syst. Evol. Microbiol.">
        <title>The Global Catalogue of Microorganisms (GCM) 10K type strain sequencing project: providing services to taxonomists for standard genome sequencing and annotation.</title>
        <authorList>
            <consortium name="The Broad Institute Genomics Platform"/>
            <consortium name="The Broad Institute Genome Sequencing Center for Infectious Disease"/>
            <person name="Wu L."/>
            <person name="Ma J."/>
        </authorList>
    </citation>
    <scope>NUCLEOTIDE SEQUENCE [LARGE SCALE GENOMIC DNA]</scope>
    <source>
        <strain evidence="4">CGMCC 4.7304</strain>
    </source>
</reference>
<protein>
    <submittedName>
        <fullName evidence="3">RICIN domain-containing protein</fullName>
    </submittedName>
</protein>
<name>A0ABW0ZCF8_9ACTN</name>
<evidence type="ECO:0000313" key="3">
    <source>
        <dbReference type="EMBL" id="MFC5724794.1"/>
    </source>
</evidence>
<dbReference type="SMART" id="SM00458">
    <property type="entry name" value="RICIN"/>
    <property type="match status" value="1"/>
</dbReference>
<feature type="compositionally biased region" description="Gly residues" evidence="1">
    <location>
        <begin position="353"/>
        <end position="373"/>
    </location>
</feature>
<evidence type="ECO:0000256" key="1">
    <source>
        <dbReference type="SAM" id="MobiDB-lite"/>
    </source>
</evidence>